<evidence type="ECO:0000256" key="4">
    <source>
        <dbReference type="ARBA" id="ARBA00022692"/>
    </source>
</evidence>
<evidence type="ECO:0000256" key="9">
    <source>
        <dbReference type="RuleBase" id="RU003357"/>
    </source>
</evidence>
<dbReference type="Proteomes" id="UP000566813">
    <property type="component" value="Unassembled WGS sequence"/>
</dbReference>
<accession>A0A7X1FNV7</accession>
<dbReference type="InterPro" id="IPR037066">
    <property type="entry name" value="Plug_dom_sf"/>
</dbReference>
<feature type="domain" description="TonB-dependent receptor plug" evidence="12">
    <location>
        <begin position="60"/>
        <end position="175"/>
    </location>
</feature>
<keyword evidence="3 8" id="KW-1134">Transmembrane beta strand</keyword>
<keyword evidence="7 8" id="KW-0998">Cell outer membrane</keyword>
<reference evidence="13 14" key="1">
    <citation type="submission" date="2020-08" db="EMBL/GenBank/DDBJ databases">
        <title>The genome sequence of type strain Novosphingobium flavum NBRC 111647.</title>
        <authorList>
            <person name="Liu Y."/>
        </authorList>
    </citation>
    <scope>NUCLEOTIDE SEQUENCE [LARGE SCALE GENOMIC DNA]</scope>
    <source>
        <strain evidence="13 14">NBRC 111647</strain>
    </source>
</reference>
<evidence type="ECO:0000256" key="10">
    <source>
        <dbReference type="SAM" id="SignalP"/>
    </source>
</evidence>
<evidence type="ECO:0000256" key="8">
    <source>
        <dbReference type="PROSITE-ProRule" id="PRU01360"/>
    </source>
</evidence>
<dbReference type="PANTHER" id="PTHR47234">
    <property type="match status" value="1"/>
</dbReference>
<comment type="caution">
    <text evidence="13">The sequence shown here is derived from an EMBL/GenBank/DDBJ whole genome shotgun (WGS) entry which is preliminary data.</text>
</comment>
<sequence length="889" mass="93038">MKRYCAVFAVAAALASQGAYAQADADKKAGEAGRPSGDEAASEAIVVTGSRIRGIAPVGSPVVSLGRTDVLQSGKNNTAEILRQMPQVVALGATEALGGGGQDATANQSRAQGLNIRGLGTRATLVLWNGNRVVGMGGFGNFVDPSTFPTVALERVEIVADGASAIYGSDAVSGVANIITRRNFDGIEANARYGIADGGYHEFAISAIAGKTWSGGHFNLSAEHSGHNLLLATKRAFVTSDQRPFGGADFRSTFCRPGNLTAGGTTNYPLPAGNGVGLTPAQLAAGSPNRCDLQALGTILPKQARDTVLSSFAQELAPDIELFADAFWTKRTFLNANVPTATVTVPSTNPFFVTPVAGRTSVAVAYNFYPEIGYTYTPGYEKAVMAVGGLRAKVGGDWRVELSGSIGRSDDLTNNTQQANATAIAAAVADTNPATSLNVFGSAYTNNAATLSNLFTGLFVIKGYNVLKSVNGSAQGSLFDLPGGAVKLSVGGEYRSELNFGILTRGTQSAPLAGDPFRGTRTVSSVFGEVYLPILRNSGIPGLQSLNLSLALRHEHYSDVGNTTNPKVGVTWVPLEGLSLRGSYGRSFRAPSIAEANFKSAGYGINVNTALADPLSPTGVSNGISLVGGNPDLAPEKSRTYTIGADLRPLPGLSLSTTFFSISYTGQIADLVNPTVLQSPFYSAYVIRNPTQEQIQQYLNFGGSPLPISLGTLPATVSFIIDARRHNLGDTKMEGLDFDLGYQFGTAIGDWNLHTSATLLTRLAVSAAPGAPVVDVKGHINRAPEFRLRSEVGFRSGPVSAQIAANYATSYINDLTAPAYRIPANTTFDLFVGYSLGKLVPALKDGSLSLTINNVFDRDPPHSNTALGYDPQSASALGRTMAVALNTRF</sequence>
<keyword evidence="4 8" id="KW-0812">Transmembrane</keyword>
<evidence type="ECO:0000313" key="14">
    <source>
        <dbReference type="Proteomes" id="UP000566813"/>
    </source>
</evidence>
<name>A0A7X1FNV7_9SPHN</name>
<protein>
    <submittedName>
        <fullName evidence="13">TonB-dependent receptor</fullName>
    </submittedName>
</protein>
<dbReference type="PROSITE" id="PS52016">
    <property type="entry name" value="TONB_DEPENDENT_REC_3"/>
    <property type="match status" value="1"/>
</dbReference>
<feature type="signal peptide" evidence="10">
    <location>
        <begin position="1"/>
        <end position="21"/>
    </location>
</feature>
<evidence type="ECO:0000256" key="7">
    <source>
        <dbReference type="ARBA" id="ARBA00023237"/>
    </source>
</evidence>
<dbReference type="GO" id="GO:0009279">
    <property type="term" value="C:cell outer membrane"/>
    <property type="evidence" value="ECO:0007669"/>
    <property type="project" value="UniProtKB-SubCell"/>
</dbReference>
<comment type="subcellular location">
    <subcellularLocation>
        <location evidence="1 8">Cell outer membrane</location>
        <topology evidence="1 8">Multi-pass membrane protein</topology>
    </subcellularLocation>
</comment>
<keyword evidence="13" id="KW-0675">Receptor</keyword>
<dbReference type="AlphaFoldDB" id="A0A7X1FNV7"/>
<comment type="similarity">
    <text evidence="8 9">Belongs to the TonB-dependent receptor family.</text>
</comment>
<evidence type="ECO:0000259" key="12">
    <source>
        <dbReference type="Pfam" id="PF07715"/>
    </source>
</evidence>
<dbReference type="Gene3D" id="2.170.130.10">
    <property type="entry name" value="TonB-dependent receptor, plug domain"/>
    <property type="match status" value="1"/>
</dbReference>
<dbReference type="Pfam" id="PF00593">
    <property type="entry name" value="TonB_dep_Rec_b-barrel"/>
    <property type="match status" value="1"/>
</dbReference>
<proteinExistence type="inferred from homology"/>
<evidence type="ECO:0000256" key="2">
    <source>
        <dbReference type="ARBA" id="ARBA00022448"/>
    </source>
</evidence>
<dbReference type="Gene3D" id="2.40.170.20">
    <property type="entry name" value="TonB-dependent receptor, beta-barrel domain"/>
    <property type="match status" value="1"/>
</dbReference>
<keyword evidence="2 8" id="KW-0813">Transport</keyword>
<gene>
    <name evidence="13" type="ORF">H7F51_01380</name>
</gene>
<dbReference type="InterPro" id="IPR000531">
    <property type="entry name" value="Beta-barrel_TonB"/>
</dbReference>
<dbReference type="InterPro" id="IPR039426">
    <property type="entry name" value="TonB-dep_rcpt-like"/>
</dbReference>
<feature type="domain" description="TonB-dependent receptor-like beta-barrel" evidence="11">
    <location>
        <begin position="416"/>
        <end position="855"/>
    </location>
</feature>
<evidence type="ECO:0000256" key="6">
    <source>
        <dbReference type="ARBA" id="ARBA00023136"/>
    </source>
</evidence>
<dbReference type="InterPro" id="IPR036942">
    <property type="entry name" value="Beta-barrel_TonB_sf"/>
</dbReference>
<dbReference type="PANTHER" id="PTHR47234:SF2">
    <property type="entry name" value="TONB-DEPENDENT RECEPTOR"/>
    <property type="match status" value="1"/>
</dbReference>
<keyword evidence="5 9" id="KW-0798">TonB box</keyword>
<dbReference type="SUPFAM" id="SSF56935">
    <property type="entry name" value="Porins"/>
    <property type="match status" value="1"/>
</dbReference>
<dbReference type="RefSeq" id="WP_185662407.1">
    <property type="nucleotide sequence ID" value="NZ_JACLAW010000001.1"/>
</dbReference>
<evidence type="ECO:0000256" key="5">
    <source>
        <dbReference type="ARBA" id="ARBA00023077"/>
    </source>
</evidence>
<feature type="chain" id="PRO_5030961663" evidence="10">
    <location>
        <begin position="22"/>
        <end position="889"/>
    </location>
</feature>
<evidence type="ECO:0000256" key="1">
    <source>
        <dbReference type="ARBA" id="ARBA00004571"/>
    </source>
</evidence>
<keyword evidence="6 8" id="KW-0472">Membrane</keyword>
<keyword evidence="10" id="KW-0732">Signal</keyword>
<organism evidence="13 14">
    <name type="scientific">Novosphingobium flavum</name>
    <dbReference type="NCBI Taxonomy" id="1778672"/>
    <lineage>
        <taxon>Bacteria</taxon>
        <taxon>Pseudomonadati</taxon>
        <taxon>Pseudomonadota</taxon>
        <taxon>Alphaproteobacteria</taxon>
        <taxon>Sphingomonadales</taxon>
        <taxon>Sphingomonadaceae</taxon>
        <taxon>Novosphingobium</taxon>
    </lineage>
</organism>
<keyword evidence="14" id="KW-1185">Reference proteome</keyword>
<evidence type="ECO:0000313" key="13">
    <source>
        <dbReference type="EMBL" id="MBC2664163.1"/>
    </source>
</evidence>
<dbReference type="EMBL" id="JACLAW010000001">
    <property type="protein sequence ID" value="MBC2664163.1"/>
    <property type="molecule type" value="Genomic_DNA"/>
</dbReference>
<dbReference type="InterPro" id="IPR012910">
    <property type="entry name" value="Plug_dom"/>
</dbReference>
<evidence type="ECO:0000256" key="3">
    <source>
        <dbReference type="ARBA" id="ARBA00022452"/>
    </source>
</evidence>
<evidence type="ECO:0000259" key="11">
    <source>
        <dbReference type="Pfam" id="PF00593"/>
    </source>
</evidence>
<dbReference type="Pfam" id="PF07715">
    <property type="entry name" value="Plug"/>
    <property type="match status" value="1"/>
</dbReference>